<keyword evidence="1" id="KW-1133">Transmembrane helix</keyword>
<feature type="transmembrane region" description="Helical" evidence="1">
    <location>
        <begin position="80"/>
        <end position="100"/>
    </location>
</feature>
<dbReference type="AlphaFoldDB" id="A0A2T5DGU4"/>
<evidence type="ECO:0000256" key="1">
    <source>
        <dbReference type="SAM" id="Phobius"/>
    </source>
</evidence>
<name>A0A2T5DGU4_ENTMU</name>
<keyword evidence="1" id="KW-0472">Membrane</keyword>
<dbReference type="RefSeq" id="WP_104776002.1">
    <property type="nucleotide sequence ID" value="NZ_JADNBP010000005.1"/>
</dbReference>
<proteinExistence type="predicted"/>
<gene>
    <name evidence="2" type="ORF">C6N14_00195</name>
</gene>
<feature type="transmembrane region" description="Helical" evidence="1">
    <location>
        <begin position="40"/>
        <end position="60"/>
    </location>
</feature>
<organism evidence="2 3">
    <name type="scientific">Enterococcus mundtii</name>
    <dbReference type="NCBI Taxonomy" id="53346"/>
    <lineage>
        <taxon>Bacteria</taxon>
        <taxon>Bacillati</taxon>
        <taxon>Bacillota</taxon>
        <taxon>Bacilli</taxon>
        <taxon>Lactobacillales</taxon>
        <taxon>Enterococcaceae</taxon>
        <taxon>Enterococcus</taxon>
    </lineage>
</organism>
<evidence type="ECO:0000313" key="3">
    <source>
        <dbReference type="Proteomes" id="UP000244022"/>
    </source>
</evidence>
<feature type="transmembrane region" description="Helical" evidence="1">
    <location>
        <begin position="188"/>
        <end position="209"/>
    </location>
</feature>
<dbReference type="EMBL" id="PYGR01000001">
    <property type="protein sequence ID" value="PTO37469.1"/>
    <property type="molecule type" value="Genomic_DNA"/>
</dbReference>
<feature type="transmembrane region" description="Helical" evidence="1">
    <location>
        <begin position="120"/>
        <end position="137"/>
    </location>
</feature>
<comment type="caution">
    <text evidence="2">The sequence shown here is derived from an EMBL/GenBank/DDBJ whole genome shotgun (WGS) entry which is preliminary data.</text>
</comment>
<feature type="transmembrane region" description="Helical" evidence="1">
    <location>
        <begin position="143"/>
        <end position="161"/>
    </location>
</feature>
<sequence>MKKLFNATFEQSLNLLDDPLVDYMIKDTSKRSLYNGERKILPLILFLMLVLFSYGIAILSRNSILYPNPSSFLPVPSINFLPLTLFWILNIIYLCFFIFFQTKSRFSNKLFIKLNNLNNYIILLVILMNLYFLTIFFKPLTFFGTLFLYLCVISVGYVLVISKFNKLKRLLFNQTSEMNSFDSKIEKLMYLVLKCGGGLIVVVGIWKFIFPDTGEVRNDIIGFTSIVFMWQVMNIVIIAAEVYMFFPYLLHGYYKNKFSEEYRRLEGKTQLEWYGEKYFNKHIKGTDREEK</sequence>
<dbReference type="Proteomes" id="UP000244022">
    <property type="component" value="Unassembled WGS sequence"/>
</dbReference>
<reference evidence="2 3" key="1">
    <citation type="submission" date="2018-03" db="EMBL/GenBank/DDBJ databases">
        <title>Draft genome sequences of four Enterococcus mundtii strains isolated from beef slaughterhouses in Kenya.</title>
        <authorList>
            <person name="Wambui J."/>
            <person name="Stevens M."/>
            <person name="Njage P."/>
            <person name="Stephan R."/>
            <person name="Tasara T."/>
        </authorList>
    </citation>
    <scope>NUCLEOTIDE SEQUENCE [LARGE SCALE GENOMIC DNA]</scope>
    <source>
        <strain evidence="2 3">H18-EM</strain>
    </source>
</reference>
<protein>
    <submittedName>
        <fullName evidence="2">Uncharacterized protein</fullName>
    </submittedName>
</protein>
<feature type="transmembrane region" description="Helical" evidence="1">
    <location>
        <begin position="229"/>
        <end position="250"/>
    </location>
</feature>
<keyword evidence="1" id="KW-0812">Transmembrane</keyword>
<evidence type="ECO:0000313" key="2">
    <source>
        <dbReference type="EMBL" id="PTO37469.1"/>
    </source>
</evidence>
<accession>A0A2T5DGU4</accession>